<protein>
    <submittedName>
        <fullName evidence="2">Ribonuclease H</fullName>
    </submittedName>
</protein>
<dbReference type="CDD" id="cd06222">
    <property type="entry name" value="RNase_H_like"/>
    <property type="match status" value="1"/>
</dbReference>
<proteinExistence type="predicted"/>
<dbReference type="PANTHER" id="PTHR47723">
    <property type="entry name" value="OS05G0353850 PROTEIN"/>
    <property type="match status" value="1"/>
</dbReference>
<dbReference type="InterPro" id="IPR044730">
    <property type="entry name" value="RNase_H-like_dom_plant"/>
</dbReference>
<dbReference type="PANTHER" id="PTHR47723:SF19">
    <property type="entry name" value="POLYNUCLEOTIDYL TRANSFERASE, RIBONUCLEASE H-LIKE SUPERFAMILY PROTEIN"/>
    <property type="match status" value="1"/>
</dbReference>
<dbReference type="AlphaFoldDB" id="A0A834TUB0"/>
<organism evidence="2 3">
    <name type="scientific">Senna tora</name>
    <dbReference type="NCBI Taxonomy" id="362788"/>
    <lineage>
        <taxon>Eukaryota</taxon>
        <taxon>Viridiplantae</taxon>
        <taxon>Streptophyta</taxon>
        <taxon>Embryophyta</taxon>
        <taxon>Tracheophyta</taxon>
        <taxon>Spermatophyta</taxon>
        <taxon>Magnoliopsida</taxon>
        <taxon>eudicotyledons</taxon>
        <taxon>Gunneridae</taxon>
        <taxon>Pentapetalae</taxon>
        <taxon>rosids</taxon>
        <taxon>fabids</taxon>
        <taxon>Fabales</taxon>
        <taxon>Fabaceae</taxon>
        <taxon>Caesalpinioideae</taxon>
        <taxon>Cassia clade</taxon>
        <taxon>Senna</taxon>
    </lineage>
</organism>
<accession>A0A834TUB0</accession>
<evidence type="ECO:0000313" key="3">
    <source>
        <dbReference type="Proteomes" id="UP000634136"/>
    </source>
</evidence>
<dbReference type="EMBL" id="JAAIUW010000007">
    <property type="protein sequence ID" value="KAF7824249.1"/>
    <property type="molecule type" value="Genomic_DNA"/>
</dbReference>
<evidence type="ECO:0000259" key="1">
    <source>
        <dbReference type="Pfam" id="PF13456"/>
    </source>
</evidence>
<comment type="caution">
    <text evidence="2">The sequence shown here is derived from an EMBL/GenBank/DDBJ whole genome shotgun (WGS) entry which is preliminary data.</text>
</comment>
<gene>
    <name evidence="2" type="ORF">G2W53_022393</name>
</gene>
<dbReference type="Gene3D" id="3.30.420.10">
    <property type="entry name" value="Ribonuclease H-like superfamily/Ribonuclease H"/>
    <property type="match status" value="1"/>
</dbReference>
<dbReference type="InterPro" id="IPR053151">
    <property type="entry name" value="RNase_H-like"/>
</dbReference>
<dbReference type="Pfam" id="PF13456">
    <property type="entry name" value="RVT_3"/>
    <property type="match status" value="1"/>
</dbReference>
<evidence type="ECO:0000313" key="2">
    <source>
        <dbReference type="EMBL" id="KAF7824249.1"/>
    </source>
</evidence>
<feature type="domain" description="RNase H type-1" evidence="1">
    <location>
        <begin position="158"/>
        <end position="254"/>
    </location>
</feature>
<keyword evidence="3" id="KW-1185">Reference proteome</keyword>
<name>A0A834TUB0_9FABA</name>
<dbReference type="InterPro" id="IPR036397">
    <property type="entry name" value="RNaseH_sf"/>
</dbReference>
<dbReference type="Proteomes" id="UP000634136">
    <property type="component" value="Unassembled WGS sequence"/>
</dbReference>
<sequence length="267" mass="31210">MAHNSIMTESQRAARKFSDTDFCKRCGKYSESTLHAIRDCETVMPLWKTLIKQEHWSNFFSLNEKDWIKYNLDNNCSKNHVDDWNSMFGISCWYIWKQRNDWVFNNRHNLANSLIPIIYIHMRNFTAANNSICCDSNFQKHLEFISWKPPEQDWMKINVDGSHRKDDNSICCGGVVRDNIGRWITGFTKRLGHGSEFQAEIWAILLGLRFAHDKGFPKVIIETDSIMALNFVQSNTDIQHPLGGIRARIRELLSMDYNLSLPRWVGS</sequence>
<reference evidence="2" key="1">
    <citation type="submission" date="2020-09" db="EMBL/GenBank/DDBJ databases">
        <title>Genome-Enabled Discovery of Anthraquinone Biosynthesis in Senna tora.</title>
        <authorList>
            <person name="Kang S.-H."/>
            <person name="Pandey R.P."/>
            <person name="Lee C.-M."/>
            <person name="Sim J.-S."/>
            <person name="Jeong J.-T."/>
            <person name="Choi B.-S."/>
            <person name="Jung M."/>
            <person name="Ginzburg D."/>
            <person name="Zhao K."/>
            <person name="Won S.Y."/>
            <person name="Oh T.-J."/>
            <person name="Yu Y."/>
            <person name="Kim N.-H."/>
            <person name="Lee O.R."/>
            <person name="Lee T.-H."/>
            <person name="Bashyal P."/>
            <person name="Kim T.-S."/>
            <person name="Lee W.-H."/>
            <person name="Kawkins C."/>
            <person name="Kim C.-K."/>
            <person name="Kim J.S."/>
            <person name="Ahn B.O."/>
            <person name="Rhee S.Y."/>
            <person name="Sohng J.K."/>
        </authorList>
    </citation>
    <scope>NUCLEOTIDE SEQUENCE</scope>
    <source>
        <tissue evidence="2">Leaf</tissue>
    </source>
</reference>
<dbReference type="GO" id="GO:0003676">
    <property type="term" value="F:nucleic acid binding"/>
    <property type="evidence" value="ECO:0007669"/>
    <property type="project" value="InterPro"/>
</dbReference>
<dbReference type="InterPro" id="IPR002156">
    <property type="entry name" value="RNaseH_domain"/>
</dbReference>
<dbReference type="SUPFAM" id="SSF53098">
    <property type="entry name" value="Ribonuclease H-like"/>
    <property type="match status" value="1"/>
</dbReference>
<dbReference type="GO" id="GO:0004523">
    <property type="term" value="F:RNA-DNA hybrid ribonuclease activity"/>
    <property type="evidence" value="ECO:0007669"/>
    <property type="project" value="InterPro"/>
</dbReference>
<dbReference type="InterPro" id="IPR012337">
    <property type="entry name" value="RNaseH-like_sf"/>
</dbReference>
<dbReference type="OrthoDB" id="1431454at2759"/>